<dbReference type="PANTHER" id="PTHR17224:SF1">
    <property type="entry name" value="PEPTIDYL-TRNA HYDROLASE"/>
    <property type="match status" value="1"/>
</dbReference>
<protein>
    <recommendedName>
        <fullName evidence="7 8">Peptidyl-tRNA hydrolase</fullName>
        <shortName evidence="8">Pth</shortName>
        <ecNumber evidence="1 8">3.1.1.29</ecNumber>
    </recommendedName>
</protein>
<dbReference type="CDD" id="cd00462">
    <property type="entry name" value="PTH"/>
    <property type="match status" value="1"/>
</dbReference>
<feature type="binding site" evidence="8">
    <location>
        <position position="77"/>
    </location>
    <ligand>
        <name>tRNA</name>
        <dbReference type="ChEBI" id="CHEBI:17843"/>
    </ligand>
</feature>
<keyword evidence="4 8" id="KW-0694">RNA-binding</keyword>
<dbReference type="NCBIfam" id="TIGR00447">
    <property type="entry name" value="pth"/>
    <property type="match status" value="1"/>
</dbReference>
<evidence type="ECO:0000256" key="7">
    <source>
        <dbReference type="ARBA" id="ARBA00050038"/>
    </source>
</evidence>
<feature type="binding site" evidence="8">
    <location>
        <position position="16"/>
    </location>
    <ligand>
        <name>tRNA</name>
        <dbReference type="ChEBI" id="CHEBI:17843"/>
    </ligand>
</feature>
<keyword evidence="2 8" id="KW-0820">tRNA-binding</keyword>
<evidence type="ECO:0000313" key="11">
    <source>
        <dbReference type="EMBL" id="BEH02656.1"/>
    </source>
</evidence>
<dbReference type="InterPro" id="IPR018171">
    <property type="entry name" value="Pept_tRNA_hydro_CS"/>
</dbReference>
<dbReference type="SUPFAM" id="SSF53178">
    <property type="entry name" value="Peptidyl-tRNA hydrolase-like"/>
    <property type="match status" value="1"/>
</dbReference>
<reference evidence="11" key="1">
    <citation type="journal article" date="2024" name="Int. J. Syst. Evol. Microbiol.">
        <title>Brooklawnia propionicigenes sp. nov., a facultatively anaerobic, propionate-producing bacterium isolated from a methanogenic reactor treating waste from cattle farms.</title>
        <authorList>
            <person name="Akita Y."/>
            <person name="Ueki A."/>
            <person name="Tonouchi A."/>
            <person name="Sugawara Y."/>
            <person name="Honma S."/>
            <person name="Kaku N."/>
            <person name="Ueki K."/>
        </authorList>
    </citation>
    <scope>NUCLEOTIDE SEQUENCE</scope>
    <source>
        <strain evidence="11">SH051</strain>
    </source>
</reference>
<dbReference type="Proteomes" id="UP001431656">
    <property type="component" value="Chromosome"/>
</dbReference>
<dbReference type="GO" id="GO:0006515">
    <property type="term" value="P:protein quality control for misfolded or incompletely synthesized proteins"/>
    <property type="evidence" value="ECO:0007669"/>
    <property type="project" value="UniProtKB-UniRule"/>
</dbReference>
<dbReference type="PROSITE" id="PS01196">
    <property type="entry name" value="PEPT_TRNA_HYDROL_2"/>
    <property type="match status" value="1"/>
</dbReference>
<dbReference type="GO" id="GO:0072344">
    <property type="term" value="P:rescue of stalled ribosome"/>
    <property type="evidence" value="ECO:0007669"/>
    <property type="project" value="UniProtKB-UniRule"/>
</dbReference>
<evidence type="ECO:0000256" key="9">
    <source>
        <dbReference type="RuleBase" id="RU000673"/>
    </source>
</evidence>
<comment type="subcellular location">
    <subcellularLocation>
        <location evidence="8">Cytoplasm</location>
    </subcellularLocation>
</comment>
<evidence type="ECO:0000313" key="12">
    <source>
        <dbReference type="Proteomes" id="UP001431656"/>
    </source>
</evidence>
<organism evidence="11 12">
    <name type="scientific">Brooklawnia propionicigenes</name>
    <dbReference type="NCBI Taxonomy" id="3041175"/>
    <lineage>
        <taxon>Bacteria</taxon>
        <taxon>Bacillati</taxon>
        <taxon>Actinomycetota</taxon>
        <taxon>Actinomycetes</taxon>
        <taxon>Propionibacteriales</taxon>
        <taxon>Propionibacteriaceae</taxon>
        <taxon>Brooklawnia</taxon>
    </lineage>
</organism>
<evidence type="ECO:0000256" key="4">
    <source>
        <dbReference type="ARBA" id="ARBA00022884"/>
    </source>
</evidence>
<dbReference type="EC" id="3.1.1.29" evidence="1 8"/>
<dbReference type="GO" id="GO:0005737">
    <property type="term" value="C:cytoplasm"/>
    <property type="evidence" value="ECO:0007669"/>
    <property type="project" value="UniProtKB-SubCell"/>
</dbReference>
<dbReference type="GO" id="GO:0004045">
    <property type="term" value="F:peptidyl-tRNA hydrolase activity"/>
    <property type="evidence" value="ECO:0007669"/>
    <property type="project" value="UniProtKB-UniRule"/>
</dbReference>
<evidence type="ECO:0000256" key="10">
    <source>
        <dbReference type="RuleBase" id="RU004320"/>
    </source>
</evidence>
<evidence type="ECO:0000256" key="2">
    <source>
        <dbReference type="ARBA" id="ARBA00022555"/>
    </source>
</evidence>
<name>A0AAN0K764_9ACTN</name>
<dbReference type="Gene3D" id="3.40.50.1470">
    <property type="entry name" value="Peptidyl-tRNA hydrolase"/>
    <property type="match status" value="1"/>
</dbReference>
<comment type="catalytic activity">
    <reaction evidence="6 8 9">
        <text>an N-acyl-L-alpha-aminoacyl-tRNA + H2O = an N-acyl-L-amino acid + a tRNA + H(+)</text>
        <dbReference type="Rhea" id="RHEA:54448"/>
        <dbReference type="Rhea" id="RHEA-COMP:10123"/>
        <dbReference type="Rhea" id="RHEA-COMP:13883"/>
        <dbReference type="ChEBI" id="CHEBI:15377"/>
        <dbReference type="ChEBI" id="CHEBI:15378"/>
        <dbReference type="ChEBI" id="CHEBI:59874"/>
        <dbReference type="ChEBI" id="CHEBI:78442"/>
        <dbReference type="ChEBI" id="CHEBI:138191"/>
        <dbReference type="EC" id="3.1.1.29"/>
    </reaction>
</comment>
<dbReference type="RefSeq" id="WP_286264476.1">
    <property type="nucleotide sequence ID" value="NZ_AP028056.1"/>
</dbReference>
<feature type="active site" description="Proton acceptor" evidence="8">
    <location>
        <position position="21"/>
    </location>
</feature>
<feature type="site" description="Stabilizes the basic form of H active site to accept a proton" evidence="8">
    <location>
        <position position="102"/>
    </location>
</feature>
<comment type="function">
    <text evidence="8">Catalyzes the release of premature peptidyl moieties from peptidyl-tRNA molecules trapped in stalled 50S ribosomal subunits, and thus maintains levels of free tRNAs and 50S ribosomes.</text>
</comment>
<dbReference type="PROSITE" id="PS01195">
    <property type="entry name" value="PEPT_TRNA_HYDROL_1"/>
    <property type="match status" value="1"/>
</dbReference>
<dbReference type="InterPro" id="IPR036416">
    <property type="entry name" value="Pept_tRNA_hydro_sf"/>
</dbReference>
<accession>A0AAN0K764</accession>
<dbReference type="GO" id="GO:0000049">
    <property type="term" value="F:tRNA binding"/>
    <property type="evidence" value="ECO:0007669"/>
    <property type="project" value="UniProtKB-UniRule"/>
</dbReference>
<feature type="site" description="Discriminates between blocked and unblocked aminoacyl-tRNA" evidence="8">
    <location>
        <position position="11"/>
    </location>
</feature>
<evidence type="ECO:0000256" key="1">
    <source>
        <dbReference type="ARBA" id="ARBA00013260"/>
    </source>
</evidence>
<gene>
    <name evidence="8 11" type="primary">pth</name>
    <name evidence="11" type="ORF">brsh051_19370</name>
</gene>
<evidence type="ECO:0000256" key="5">
    <source>
        <dbReference type="ARBA" id="ARBA00038063"/>
    </source>
</evidence>
<dbReference type="Pfam" id="PF01195">
    <property type="entry name" value="Pept_tRNA_hydro"/>
    <property type="match status" value="1"/>
</dbReference>
<dbReference type="FunFam" id="3.40.50.1470:FF:000001">
    <property type="entry name" value="Peptidyl-tRNA hydrolase"/>
    <property type="match status" value="1"/>
</dbReference>
<dbReference type="KEGG" id="broo:brsh051_19370"/>
<feature type="binding site" evidence="8">
    <location>
        <position position="123"/>
    </location>
    <ligand>
        <name>tRNA</name>
        <dbReference type="ChEBI" id="CHEBI:17843"/>
    </ligand>
</feature>
<keyword evidence="12" id="KW-1185">Reference proteome</keyword>
<sequence>MSTWLLAGLGNPGPEYERTRHNVGFMIADELARRARASFSAPRGMRASVAETVISAAGVGVPPGERLVLVKPKTFMNESGQAVGKLVAFYKLAADHVVIVHDEIDLDFGQLRIKFGGGDNGHNGLKSVRAHLHTGDFYRVRFGVGRPTGHHAAADHVLATFPKAMREDLAVEVQRAADACESLITQGLAATQNRFNS</sequence>
<keyword evidence="3 8" id="KW-0378">Hydrolase</keyword>
<dbReference type="HAMAP" id="MF_00083">
    <property type="entry name" value="Pept_tRNA_hydro_bact"/>
    <property type="match status" value="1"/>
</dbReference>
<comment type="function">
    <text evidence="8">Hydrolyzes ribosome-free peptidyl-tRNAs (with 1 or more amino acids incorporated), which drop off the ribosome during protein synthesis, or as a result of ribosome stalling.</text>
</comment>
<evidence type="ECO:0000256" key="6">
    <source>
        <dbReference type="ARBA" id="ARBA00048707"/>
    </source>
</evidence>
<evidence type="ECO:0000256" key="3">
    <source>
        <dbReference type="ARBA" id="ARBA00022801"/>
    </source>
</evidence>
<keyword evidence="8" id="KW-0963">Cytoplasm</keyword>
<dbReference type="PANTHER" id="PTHR17224">
    <property type="entry name" value="PEPTIDYL-TRNA HYDROLASE"/>
    <property type="match status" value="1"/>
</dbReference>
<feature type="binding site" evidence="8">
    <location>
        <position position="75"/>
    </location>
    <ligand>
        <name>tRNA</name>
        <dbReference type="ChEBI" id="CHEBI:17843"/>
    </ligand>
</feature>
<dbReference type="EMBL" id="AP028056">
    <property type="protein sequence ID" value="BEH02656.1"/>
    <property type="molecule type" value="Genomic_DNA"/>
</dbReference>
<dbReference type="AlphaFoldDB" id="A0AAN0K764"/>
<evidence type="ECO:0000256" key="8">
    <source>
        <dbReference type="HAMAP-Rule" id="MF_00083"/>
    </source>
</evidence>
<comment type="subunit">
    <text evidence="8">Monomer.</text>
</comment>
<dbReference type="InterPro" id="IPR001328">
    <property type="entry name" value="Pept_tRNA_hydro"/>
</dbReference>
<comment type="similarity">
    <text evidence="5 8 10">Belongs to the PTH family.</text>
</comment>
<proteinExistence type="inferred from homology"/>